<evidence type="ECO:0000313" key="2">
    <source>
        <dbReference type="Proteomes" id="UP001623232"/>
    </source>
</evidence>
<protein>
    <submittedName>
        <fullName evidence="1">Sarcosine oxidase subunit delta</fullName>
    </submittedName>
</protein>
<sequence>MLLIPCPNCGPRDEGEFSYGGPARALPALEADVNTGHNALYHGVNPRGPLRELWYHTSGCECWITLTRDTATHDFVTGDI</sequence>
<dbReference type="Pfam" id="PF04267">
    <property type="entry name" value="SoxD"/>
    <property type="match status" value="1"/>
</dbReference>
<keyword evidence="1" id="KW-0614">Plasmid</keyword>
<dbReference type="RefSeq" id="WP_343211806.1">
    <property type="nucleotide sequence ID" value="NZ_CP123585.1"/>
</dbReference>
<gene>
    <name evidence="1" type="ORF">QEZ52_21255</name>
</gene>
<dbReference type="InterPro" id="IPR006279">
    <property type="entry name" value="SoxD"/>
</dbReference>
<dbReference type="InterPro" id="IPR038561">
    <property type="entry name" value="SoxD_sf"/>
</dbReference>
<geneLocation type="plasmid" evidence="1 2">
    <name>unnamed4</name>
</geneLocation>
<name>A0ABZ2XYV4_9RHOB</name>
<dbReference type="Proteomes" id="UP001623232">
    <property type="component" value="Plasmid unnamed4"/>
</dbReference>
<evidence type="ECO:0000313" key="1">
    <source>
        <dbReference type="EMBL" id="WZK91098.1"/>
    </source>
</evidence>
<keyword evidence="2" id="KW-1185">Reference proteome</keyword>
<dbReference type="Gene3D" id="3.30.2270.10">
    <property type="entry name" value="Folate-binding superfamily"/>
    <property type="match status" value="1"/>
</dbReference>
<reference evidence="1 2" key="1">
    <citation type="submission" date="2023-04" db="EMBL/GenBank/DDBJ databases">
        <title>Complete genome sequence of Alisedimentitalea scapharcae.</title>
        <authorList>
            <person name="Rong J.-C."/>
            <person name="Yi M.-L."/>
            <person name="Zhao Q."/>
        </authorList>
    </citation>
    <scope>NUCLEOTIDE SEQUENCE [LARGE SCALE GENOMIC DNA]</scope>
    <source>
        <strain evidence="1 2">KCTC 42119</strain>
        <plasmid evidence="1 2">unnamed4</plasmid>
    </source>
</reference>
<dbReference type="EMBL" id="CP123585">
    <property type="protein sequence ID" value="WZK91098.1"/>
    <property type="molecule type" value="Genomic_DNA"/>
</dbReference>
<proteinExistence type="predicted"/>
<accession>A0ABZ2XYV4</accession>
<organism evidence="1 2">
    <name type="scientific">Aliisedimentitalea scapharcae</name>
    <dbReference type="NCBI Taxonomy" id="1524259"/>
    <lineage>
        <taxon>Bacteria</taxon>
        <taxon>Pseudomonadati</taxon>
        <taxon>Pseudomonadota</taxon>
        <taxon>Alphaproteobacteria</taxon>
        <taxon>Rhodobacterales</taxon>
        <taxon>Roseobacteraceae</taxon>
        <taxon>Aliisedimentitalea</taxon>
    </lineage>
</organism>